<dbReference type="AlphaFoldDB" id="A0A7J8X156"/>
<accession>A0A7J8X156</accession>
<dbReference type="Proteomes" id="UP000593577">
    <property type="component" value="Unassembled WGS sequence"/>
</dbReference>
<proteinExistence type="predicted"/>
<evidence type="ECO:0000313" key="1">
    <source>
        <dbReference type="EMBL" id="MBA0681021.1"/>
    </source>
</evidence>
<sequence>MTLSCLIMRSFRVTMLIIMLAQESRLRFKIPWMVLFTPHHNLDWMNVLVMVTLLRLVCLMR</sequence>
<reference evidence="1 2" key="1">
    <citation type="journal article" date="2019" name="Genome Biol. Evol.">
        <title>Insights into the evolution of the New World diploid cottons (Gossypium, subgenus Houzingenia) based on genome sequencing.</title>
        <authorList>
            <person name="Grover C.E."/>
            <person name="Arick M.A. 2nd"/>
            <person name="Thrash A."/>
            <person name="Conover J.L."/>
            <person name="Sanders W.S."/>
            <person name="Peterson D.G."/>
            <person name="Frelichowski J.E."/>
            <person name="Scheffler J.A."/>
            <person name="Scheffler B.E."/>
            <person name="Wendel J.F."/>
        </authorList>
    </citation>
    <scope>NUCLEOTIDE SEQUENCE [LARGE SCALE GENOMIC DNA]</scope>
    <source>
        <strain evidence="1">185</strain>
        <tissue evidence="1">Leaf</tissue>
    </source>
</reference>
<name>A0A7J8X156_GOSAI</name>
<gene>
    <name evidence="1" type="ORF">Goari_012683</name>
</gene>
<keyword evidence="2" id="KW-1185">Reference proteome</keyword>
<evidence type="ECO:0000313" key="2">
    <source>
        <dbReference type="Proteomes" id="UP000593577"/>
    </source>
</evidence>
<dbReference type="EMBL" id="JABFAA010000004">
    <property type="protein sequence ID" value="MBA0681021.1"/>
    <property type="molecule type" value="Genomic_DNA"/>
</dbReference>
<protein>
    <submittedName>
        <fullName evidence="1">Uncharacterized protein</fullName>
    </submittedName>
</protein>
<organism evidence="1 2">
    <name type="scientific">Gossypium aridum</name>
    <name type="common">American cotton</name>
    <name type="synonym">Erioxylum aridum</name>
    <dbReference type="NCBI Taxonomy" id="34290"/>
    <lineage>
        <taxon>Eukaryota</taxon>
        <taxon>Viridiplantae</taxon>
        <taxon>Streptophyta</taxon>
        <taxon>Embryophyta</taxon>
        <taxon>Tracheophyta</taxon>
        <taxon>Spermatophyta</taxon>
        <taxon>Magnoliopsida</taxon>
        <taxon>eudicotyledons</taxon>
        <taxon>Gunneridae</taxon>
        <taxon>Pentapetalae</taxon>
        <taxon>rosids</taxon>
        <taxon>malvids</taxon>
        <taxon>Malvales</taxon>
        <taxon>Malvaceae</taxon>
        <taxon>Malvoideae</taxon>
        <taxon>Gossypium</taxon>
    </lineage>
</organism>
<comment type="caution">
    <text evidence="1">The sequence shown here is derived from an EMBL/GenBank/DDBJ whole genome shotgun (WGS) entry which is preliminary data.</text>
</comment>